<dbReference type="HOGENOM" id="CLU_139116_0_0_11"/>
<keyword evidence="1" id="KW-0732">Signal</keyword>
<keyword evidence="4" id="KW-1185">Reference proteome</keyword>
<dbReference type="OrthoDB" id="6455006at2"/>
<dbReference type="RefSeq" id="WP_025350490.1">
    <property type="nucleotide sequence ID" value="NZ_CP006850.1"/>
</dbReference>
<dbReference type="eggNOG" id="ENOG5032VDI">
    <property type="taxonomic scope" value="Bacteria"/>
</dbReference>
<accession>W5TPA7</accession>
<dbReference type="PATRIC" id="fig|1415166.3.peg.4406"/>
<feature type="domain" description="DUF4822" evidence="2">
    <location>
        <begin position="49"/>
        <end position="169"/>
    </location>
</feature>
<dbReference type="KEGG" id="nno:NONO_c42920"/>
<proteinExistence type="predicted"/>
<dbReference type="EMBL" id="CP006850">
    <property type="protein sequence ID" value="AHH19076.1"/>
    <property type="molecule type" value="Genomic_DNA"/>
</dbReference>
<dbReference type="PROSITE" id="PS51257">
    <property type="entry name" value="PROKAR_LIPOPROTEIN"/>
    <property type="match status" value="1"/>
</dbReference>
<dbReference type="AlphaFoldDB" id="W5TPA7"/>
<evidence type="ECO:0000256" key="1">
    <source>
        <dbReference type="SAM" id="SignalP"/>
    </source>
</evidence>
<name>W5TPA7_9NOCA</name>
<dbReference type="Gene3D" id="2.40.128.540">
    <property type="entry name" value="Domain of unknown function DUF4822"/>
    <property type="match status" value="1"/>
</dbReference>
<gene>
    <name evidence="3" type="ORF">NONO_c42920</name>
</gene>
<sequence length="171" mass="17671">MNKLAPVLATLAAAGLLAACGSTGDHADAPAPAATTTATDHAVPGSPAAALAATPWETTAAKDAHGAPVALDDANVASYVGFAYFHDDGTFTMVNLDDSPKMHGDWSVSPDGRTRTLVAKDDAGQVRFTRVVDIVTLDDSEFTYRVHPDAADGSVYFDIVHTPTTHPEPAA</sequence>
<feature type="signal peptide" evidence="1">
    <location>
        <begin position="1"/>
        <end position="27"/>
    </location>
</feature>
<dbReference type="Proteomes" id="UP000019150">
    <property type="component" value="Chromosome"/>
</dbReference>
<feature type="chain" id="PRO_5004871821" description="DUF4822 domain-containing protein" evidence="1">
    <location>
        <begin position="28"/>
        <end position="171"/>
    </location>
</feature>
<evidence type="ECO:0000313" key="4">
    <source>
        <dbReference type="Proteomes" id="UP000019150"/>
    </source>
</evidence>
<reference evidence="3 4" key="1">
    <citation type="journal article" date="2014" name="Appl. Environ. Microbiol.">
        <title>Insights into the Microbial Degradation of Rubber and Gutta-Percha by Analysis of the Complete Genome of Nocardia nova SH22a.</title>
        <authorList>
            <person name="Luo Q."/>
            <person name="Hiessl S."/>
            <person name="Poehlein A."/>
            <person name="Daniel R."/>
            <person name="Steinbuchel A."/>
        </authorList>
    </citation>
    <scope>NUCLEOTIDE SEQUENCE [LARGE SCALE GENOMIC DNA]</scope>
    <source>
        <strain evidence="3">SH22a</strain>
    </source>
</reference>
<dbReference type="InterPro" id="IPR032247">
    <property type="entry name" value="DUF4822"/>
</dbReference>
<protein>
    <recommendedName>
        <fullName evidence="2">DUF4822 domain-containing protein</fullName>
    </recommendedName>
</protein>
<organism evidence="3 4">
    <name type="scientific">Nocardia nova SH22a</name>
    <dbReference type="NCBI Taxonomy" id="1415166"/>
    <lineage>
        <taxon>Bacteria</taxon>
        <taxon>Bacillati</taxon>
        <taxon>Actinomycetota</taxon>
        <taxon>Actinomycetes</taxon>
        <taxon>Mycobacteriales</taxon>
        <taxon>Nocardiaceae</taxon>
        <taxon>Nocardia</taxon>
    </lineage>
</organism>
<dbReference type="Pfam" id="PF16103">
    <property type="entry name" value="DUF4822"/>
    <property type="match status" value="1"/>
</dbReference>
<evidence type="ECO:0000313" key="3">
    <source>
        <dbReference type="EMBL" id="AHH19076.1"/>
    </source>
</evidence>
<evidence type="ECO:0000259" key="2">
    <source>
        <dbReference type="Pfam" id="PF16103"/>
    </source>
</evidence>